<evidence type="ECO:0000313" key="2">
    <source>
        <dbReference type="Proteomes" id="UP000005291"/>
    </source>
</evidence>
<gene>
    <name evidence="1" type="ORF">MICAG_3100005</name>
</gene>
<dbReference type="AlphaFoldDB" id="I4HWS7"/>
<organism evidence="1 2">
    <name type="scientific">Microcystis aeruginosa PCC 9808</name>
    <dbReference type="NCBI Taxonomy" id="1160284"/>
    <lineage>
        <taxon>Bacteria</taxon>
        <taxon>Bacillati</taxon>
        <taxon>Cyanobacteriota</taxon>
        <taxon>Cyanophyceae</taxon>
        <taxon>Oscillatoriophycideae</taxon>
        <taxon>Chroococcales</taxon>
        <taxon>Microcystaceae</taxon>
        <taxon>Microcystis</taxon>
    </lineage>
</organism>
<reference evidence="1 2" key="1">
    <citation type="submission" date="2012-04" db="EMBL/GenBank/DDBJ databases">
        <authorList>
            <person name="Genoscope - CEA"/>
        </authorList>
    </citation>
    <scope>NUCLEOTIDE SEQUENCE [LARGE SCALE GENOMIC DNA]</scope>
    <source>
        <strain evidence="1 2">9808</strain>
    </source>
</reference>
<name>I4HWS7_MICAE</name>
<comment type="caution">
    <text evidence="1">The sequence shown here is derived from an EMBL/GenBank/DDBJ whole genome shotgun (WGS) entry which is preliminary data.</text>
</comment>
<sequence>MISPTVGIIRPSIKGVFSREYKIVTFSSDKLPDELLASSPCVHIGSIDEVPPSVVEFGKDFFAFLKRSTKIPVFPKCHRSETKLRHL</sequence>
<protein>
    <submittedName>
        <fullName evidence="1">Uncharacterized protein</fullName>
    </submittedName>
</protein>
<proteinExistence type="predicted"/>
<dbReference type="EMBL" id="CAIN01000236">
    <property type="protein sequence ID" value="CCI26501.1"/>
    <property type="molecule type" value="Genomic_DNA"/>
</dbReference>
<evidence type="ECO:0000313" key="1">
    <source>
        <dbReference type="EMBL" id="CCI26501.1"/>
    </source>
</evidence>
<dbReference type="Proteomes" id="UP000005291">
    <property type="component" value="Unassembled WGS sequence"/>
</dbReference>
<dbReference type="HOGENOM" id="CLU_2479845_0_0_3"/>
<accession>I4HWS7</accession>